<evidence type="ECO:0000313" key="2">
    <source>
        <dbReference type="Proteomes" id="UP000095657"/>
    </source>
</evidence>
<evidence type="ECO:0000313" key="1">
    <source>
        <dbReference type="EMBL" id="CUP68722.1"/>
    </source>
</evidence>
<name>A0A174Q605_9BACE</name>
<dbReference type="AlphaFoldDB" id="A0A174Q605"/>
<dbReference type="Proteomes" id="UP000095657">
    <property type="component" value="Unassembled WGS sequence"/>
</dbReference>
<organism evidence="1 2">
    <name type="scientific">Bacteroides caccae</name>
    <dbReference type="NCBI Taxonomy" id="47678"/>
    <lineage>
        <taxon>Bacteria</taxon>
        <taxon>Pseudomonadati</taxon>
        <taxon>Bacteroidota</taxon>
        <taxon>Bacteroidia</taxon>
        <taxon>Bacteroidales</taxon>
        <taxon>Bacteroidaceae</taxon>
        <taxon>Bacteroides</taxon>
    </lineage>
</organism>
<gene>
    <name evidence="1" type="ORF">ERS852494_02839</name>
</gene>
<accession>A0A174Q605</accession>
<proteinExistence type="predicted"/>
<dbReference type="STRING" id="47678.ERS852494_02839"/>
<dbReference type="RefSeq" id="WP_055172623.1">
    <property type="nucleotide sequence ID" value="NZ_CZAI01000006.1"/>
</dbReference>
<protein>
    <submittedName>
        <fullName evidence="1">Uncharacterized protein</fullName>
    </submittedName>
</protein>
<reference evidence="1 2" key="1">
    <citation type="submission" date="2015-09" db="EMBL/GenBank/DDBJ databases">
        <authorList>
            <consortium name="Pathogen Informatics"/>
        </authorList>
    </citation>
    <scope>NUCLEOTIDE SEQUENCE [LARGE SCALE GENOMIC DNA]</scope>
    <source>
        <strain evidence="1 2">2789STDY5834880</strain>
    </source>
</reference>
<sequence>MAKYDVRVRYTFEGTYKVVAEDRDEAERIVTEDCGLVLGGNIHTTCDDDEVTDWRFGSHPDMQILSFRERVGKGKVRYTSMYFSDRIEELRKDIIEAIRQLLDAHGLKKITFTDNEEDPVWIIWFDDNAEPYECYVTGIEVTDKHITVLATIKDSMEEVFCQSPFELGASNIDWLNQMYEAVRLQLENTKGNS</sequence>
<dbReference type="EMBL" id="CZAI01000006">
    <property type="protein sequence ID" value="CUP68722.1"/>
    <property type="molecule type" value="Genomic_DNA"/>
</dbReference>